<feature type="region of interest" description="Disordered" evidence="1">
    <location>
        <begin position="1"/>
        <end position="54"/>
    </location>
</feature>
<comment type="caution">
    <text evidence="2">The sequence shown here is derived from an EMBL/GenBank/DDBJ whole genome shotgun (WGS) entry which is preliminary data.</text>
</comment>
<gene>
    <name evidence="2" type="ORF">EJB05_54039</name>
</gene>
<dbReference type="AlphaFoldDB" id="A0A5J9SNN4"/>
<evidence type="ECO:0000313" key="3">
    <source>
        <dbReference type="Proteomes" id="UP000324897"/>
    </source>
</evidence>
<dbReference type="Gramene" id="TVU00529">
    <property type="protein sequence ID" value="TVU00529"/>
    <property type="gene ID" value="EJB05_54039"/>
</dbReference>
<evidence type="ECO:0000256" key="1">
    <source>
        <dbReference type="SAM" id="MobiDB-lite"/>
    </source>
</evidence>
<dbReference type="EMBL" id="RWGY01000572">
    <property type="protein sequence ID" value="TVU00529.1"/>
    <property type="molecule type" value="Genomic_DNA"/>
</dbReference>
<reference evidence="2 3" key="1">
    <citation type="journal article" date="2019" name="Sci. Rep.">
        <title>A high-quality genome of Eragrostis curvula grass provides insights into Poaceae evolution and supports new strategies to enhance forage quality.</title>
        <authorList>
            <person name="Carballo J."/>
            <person name="Santos B.A.C.M."/>
            <person name="Zappacosta D."/>
            <person name="Garbus I."/>
            <person name="Selva J.P."/>
            <person name="Gallo C.A."/>
            <person name="Diaz A."/>
            <person name="Albertini E."/>
            <person name="Caccamo M."/>
            <person name="Echenique V."/>
        </authorList>
    </citation>
    <scope>NUCLEOTIDE SEQUENCE [LARGE SCALE GENOMIC DNA]</scope>
    <source>
        <strain evidence="3">cv. Victoria</strain>
        <tissue evidence="2">Leaf</tissue>
    </source>
</reference>
<proteinExistence type="predicted"/>
<keyword evidence="3" id="KW-1185">Reference proteome</keyword>
<organism evidence="2 3">
    <name type="scientific">Eragrostis curvula</name>
    <name type="common">weeping love grass</name>
    <dbReference type="NCBI Taxonomy" id="38414"/>
    <lineage>
        <taxon>Eukaryota</taxon>
        <taxon>Viridiplantae</taxon>
        <taxon>Streptophyta</taxon>
        <taxon>Embryophyta</taxon>
        <taxon>Tracheophyta</taxon>
        <taxon>Spermatophyta</taxon>
        <taxon>Magnoliopsida</taxon>
        <taxon>Liliopsida</taxon>
        <taxon>Poales</taxon>
        <taxon>Poaceae</taxon>
        <taxon>PACMAD clade</taxon>
        <taxon>Chloridoideae</taxon>
        <taxon>Eragrostideae</taxon>
        <taxon>Eragrostidinae</taxon>
        <taxon>Eragrostis</taxon>
    </lineage>
</organism>
<name>A0A5J9SNN4_9POAL</name>
<evidence type="ECO:0000313" key="2">
    <source>
        <dbReference type="EMBL" id="TVU00529.1"/>
    </source>
</evidence>
<protein>
    <submittedName>
        <fullName evidence="2">Uncharacterized protein</fullName>
    </submittedName>
</protein>
<feature type="non-terminal residue" evidence="2">
    <location>
        <position position="1"/>
    </location>
</feature>
<accession>A0A5J9SNN4</accession>
<sequence length="162" mass="16929">MVPRAASGTPLAHPHHTLQSPSPGRWSPSPPSRHGSRLSDAVSTILPAASPSVPTRNRRARFAMGEHEFILAAPPLWSTGAQATLSEATREVSEAPPTLPFSLVVATGEIDQVLPQDRPFDSPPSCRSSSSGFEFSLAASSAAVHASTTSSVLLATVKGRES</sequence>
<dbReference type="Proteomes" id="UP000324897">
    <property type="component" value="Unassembled WGS sequence"/>
</dbReference>